<name>A0A8B5NB97_9LEPT</name>
<dbReference type="Proteomes" id="UP000298263">
    <property type="component" value="Unassembled WGS sequence"/>
</dbReference>
<protein>
    <submittedName>
        <fullName evidence="1">Uncharacterized protein</fullName>
    </submittedName>
</protein>
<sequence>MIDRKTTLIKQIKELNAIDFVTKYILPPDGKHTNKEEADFIKEFLAKQFQIKENQIEVMIVGSSKLGYALSNKKVNNIILPRFRKFHPIKSDIDVAIISEYLYDSIWEEVSNYSYNATYFPWNSKRLGDYMICGWIRPDKLPKGLKKSIWWKSFMKLSTDRRFKYRKVRGGLFRSTYHLISYQELSILKIKKEIELSK</sequence>
<dbReference type="EMBL" id="RQGP01000004">
    <property type="protein sequence ID" value="TGL97052.1"/>
    <property type="molecule type" value="Genomic_DNA"/>
</dbReference>
<comment type="caution">
    <text evidence="1">The sequence shown here is derived from an EMBL/GenBank/DDBJ whole genome shotgun (WGS) entry which is preliminary data.</text>
</comment>
<proteinExistence type="predicted"/>
<dbReference type="RefSeq" id="WP_135736239.1">
    <property type="nucleotide sequence ID" value="NZ_RQGO01000021.1"/>
</dbReference>
<dbReference type="AlphaFoldDB" id="A0A8B5NB97"/>
<evidence type="ECO:0000313" key="2">
    <source>
        <dbReference type="Proteomes" id="UP000298263"/>
    </source>
</evidence>
<organism evidence="1 2">
    <name type="scientific">Leptospira congkakensis</name>
    <dbReference type="NCBI Taxonomy" id="2484932"/>
    <lineage>
        <taxon>Bacteria</taxon>
        <taxon>Pseudomonadati</taxon>
        <taxon>Spirochaetota</taxon>
        <taxon>Spirochaetia</taxon>
        <taxon>Leptospirales</taxon>
        <taxon>Leptospiraceae</taxon>
        <taxon>Leptospira</taxon>
    </lineage>
</organism>
<gene>
    <name evidence="1" type="ORF">EHQ69_00050</name>
</gene>
<accession>A0A8B5NB97</accession>
<evidence type="ECO:0000313" key="1">
    <source>
        <dbReference type="EMBL" id="TGL97052.1"/>
    </source>
</evidence>
<reference evidence="1" key="1">
    <citation type="journal article" date="2019" name="PLoS Negl. Trop. Dis.">
        <title>Revisiting the worldwide diversity of Leptospira species in the environment.</title>
        <authorList>
            <person name="Vincent A.T."/>
            <person name="Schiettekatte O."/>
            <person name="Bourhy P."/>
            <person name="Veyrier F.J."/>
            <person name="Picardeau M."/>
        </authorList>
    </citation>
    <scope>NUCLEOTIDE SEQUENCE [LARGE SCALE GENOMIC DNA]</scope>
    <source>
        <strain evidence="1">201702422</strain>
    </source>
</reference>
<keyword evidence="2" id="KW-1185">Reference proteome</keyword>